<dbReference type="Gene3D" id="3.10.10.10">
    <property type="entry name" value="HIV Type 1 Reverse Transcriptase, subunit A, domain 1"/>
    <property type="match status" value="1"/>
</dbReference>
<sequence>TMSKANVSSVSICAEQSSRPIDLPVSDLDLDSTIDESIDQSAEDDVEIDSQPTDDHVENPENVDIQADNDSLIQSGGQVDRVSADITNDNANEAEILQYEQQLDLNVDVKGPAISQKIGDLVNKLRLQRLEATNSLLSANVSKDILNSCLDGLTLAMTANYEINQRRWDAIRPQFKAEFAKGLCSTTSPADEFLFGGDTAKRVKEMAEFNKHKVCKGSTSFRGRGPRFHPYATRGFRGGSMRGRSQRGHGSQFGSGFHQRQNFQNVPQYERKASNQKPTRNWYVDLLTNVKSLISEQPGFRAGNTKNCVSKWSEITSDPEILDNIEHCHIEFIDDPSKYSIPGHQHFNVHQHDIISKEVDKLLQLGVISKSMHAAGECISPIFVVPKPDGSYRLIFNFKRCNQAVLYRHFKMDTLAAILSLVTPGAYMASIDLKHAYYTIPIADEQRKFLKFVWNEQLYEFCVLPMGLTSSPRIFTKVMKPVLATLRQKGHINSGFIDDFYFQGQEFSDCAVNVSDSVRLFISLGLHVHPDKCALIPSQELLILGFLINSLLMIVKLPLEKKVKLRDLCLQALRGNKLTIQFVASVIGTLISALPGVEFGRLHYRNLERDKINALARNNGNYRAFMHLSEAAKQELQWWTTHVMHASRRLRHPVISYIFQTDASDLGWGVTCTTNPQLQSQGLWTSEQRTLHINVRELYVVFICLTIFGMEKSDVHIKFELDNMTSVSYINHMGGCRSSACDTVARKIWAWCISHNIWVTANYIPGPSNAVADSLSRKHLSDHEWQLNTDIFHKLSKKFPKFSIDLFASLLNRQVARYASWHPDPHAAIVDAFSVSWANEYFYAFPPFSLIPKCLEKISRDQAEGVLLVPAWPTQTWYPLLLQMLIQQPKLLLWTPQVDLLRHPLGKVHSMQGKLKLMACPLSGNISRTRAFLTTLPVYSSIHGELLHKNMGKHPIVCRFLKGAFERKPPANKHHAIWDVQTVLAYLKTFTPNSGLRLKELSHKLPMLLALVTIQRKQTLIHFNINNGCMIQSDVQFVFVLDKHIKQSRPNYSVPPVIVPRYNLDPDVCPYLCLEAYLEKTKHLRQSVNLLVATIKPHRAIGSQILARWIKIVLAGWY</sequence>
<feature type="region of interest" description="Disordered" evidence="1">
    <location>
        <begin position="232"/>
        <end position="262"/>
    </location>
</feature>
<dbReference type="PANTHER" id="PTHR33050">
    <property type="entry name" value="REVERSE TRANSCRIPTASE DOMAIN-CONTAINING PROTEIN"/>
    <property type="match status" value="1"/>
</dbReference>
<dbReference type="AlphaFoldDB" id="A0A6S7K679"/>
<accession>A0A6S7K679</accession>
<reference evidence="2" key="1">
    <citation type="submission" date="2020-04" db="EMBL/GenBank/DDBJ databases">
        <authorList>
            <person name="Alioto T."/>
            <person name="Alioto T."/>
            <person name="Gomez Garrido J."/>
        </authorList>
    </citation>
    <scope>NUCLEOTIDE SEQUENCE</scope>
    <source>
        <strain evidence="2">A484AB</strain>
    </source>
</reference>
<feature type="compositionally biased region" description="Acidic residues" evidence="1">
    <location>
        <begin position="28"/>
        <end position="48"/>
    </location>
</feature>
<keyword evidence="3" id="KW-1185">Reference proteome</keyword>
<name>A0A6S7K679_PARCT</name>
<protein>
    <submittedName>
        <fullName evidence="2">Uncharacterized protein</fullName>
    </submittedName>
</protein>
<dbReference type="SUPFAM" id="SSF56672">
    <property type="entry name" value="DNA/RNA polymerases"/>
    <property type="match status" value="1"/>
</dbReference>
<comment type="caution">
    <text evidence="2">The sequence shown here is derived from an EMBL/GenBank/DDBJ whole genome shotgun (WGS) entry which is preliminary data.</text>
</comment>
<feature type="region of interest" description="Disordered" evidence="1">
    <location>
        <begin position="1"/>
        <end position="61"/>
    </location>
</feature>
<dbReference type="EMBL" id="CACRXK020022958">
    <property type="protein sequence ID" value="CAB4037330.1"/>
    <property type="molecule type" value="Genomic_DNA"/>
</dbReference>
<dbReference type="InterPro" id="IPR000477">
    <property type="entry name" value="RT_dom"/>
</dbReference>
<proteinExistence type="predicted"/>
<dbReference type="Proteomes" id="UP001152795">
    <property type="component" value="Unassembled WGS sequence"/>
</dbReference>
<dbReference type="PANTHER" id="PTHR33050:SF7">
    <property type="entry name" value="RIBONUCLEASE H"/>
    <property type="match status" value="1"/>
</dbReference>
<organism evidence="2 3">
    <name type="scientific">Paramuricea clavata</name>
    <name type="common">Red gorgonian</name>
    <name type="synonym">Violescent sea-whip</name>
    <dbReference type="NCBI Taxonomy" id="317549"/>
    <lineage>
        <taxon>Eukaryota</taxon>
        <taxon>Metazoa</taxon>
        <taxon>Cnidaria</taxon>
        <taxon>Anthozoa</taxon>
        <taxon>Octocorallia</taxon>
        <taxon>Malacalcyonacea</taxon>
        <taxon>Plexauridae</taxon>
        <taxon>Paramuricea</taxon>
    </lineage>
</organism>
<feature type="compositionally biased region" description="Polar residues" evidence="1">
    <location>
        <begin position="1"/>
        <end position="19"/>
    </location>
</feature>
<dbReference type="Pfam" id="PF00078">
    <property type="entry name" value="RVT_1"/>
    <property type="match status" value="1"/>
</dbReference>
<dbReference type="Gene3D" id="3.30.70.270">
    <property type="match status" value="1"/>
</dbReference>
<dbReference type="InterPro" id="IPR052055">
    <property type="entry name" value="Hepadnavirus_pol/RT"/>
</dbReference>
<dbReference type="PROSITE" id="PS50878">
    <property type="entry name" value="RT_POL"/>
    <property type="match status" value="1"/>
</dbReference>
<evidence type="ECO:0000256" key="1">
    <source>
        <dbReference type="SAM" id="MobiDB-lite"/>
    </source>
</evidence>
<dbReference type="CDD" id="cd09275">
    <property type="entry name" value="RNase_HI_RT_DIRS1"/>
    <property type="match status" value="1"/>
</dbReference>
<feature type="compositionally biased region" description="Low complexity" evidence="1">
    <location>
        <begin position="248"/>
        <end position="259"/>
    </location>
</feature>
<dbReference type="InterPro" id="IPR043128">
    <property type="entry name" value="Rev_trsase/Diguanyl_cyclase"/>
</dbReference>
<evidence type="ECO:0000313" key="3">
    <source>
        <dbReference type="Proteomes" id="UP001152795"/>
    </source>
</evidence>
<gene>
    <name evidence="2" type="ORF">PACLA_8A042453</name>
</gene>
<dbReference type="OrthoDB" id="7477527at2759"/>
<dbReference type="InterPro" id="IPR043502">
    <property type="entry name" value="DNA/RNA_pol_sf"/>
</dbReference>
<feature type="non-terminal residue" evidence="2">
    <location>
        <position position="1118"/>
    </location>
</feature>
<evidence type="ECO:0000313" key="2">
    <source>
        <dbReference type="EMBL" id="CAB4037330.1"/>
    </source>
</evidence>
<dbReference type="CDD" id="cd03714">
    <property type="entry name" value="RT_DIRS1"/>
    <property type="match status" value="1"/>
</dbReference>